<dbReference type="Proteomes" id="UP000635245">
    <property type="component" value="Unassembled WGS sequence"/>
</dbReference>
<dbReference type="InterPro" id="IPR013785">
    <property type="entry name" value="Aldolase_TIM"/>
</dbReference>
<dbReference type="AlphaFoldDB" id="A0A934QWV1"/>
<comment type="caution">
    <text evidence="6">The sequence shown here is derived from an EMBL/GenBank/DDBJ whole genome shotgun (WGS) entry which is preliminary data.</text>
</comment>
<dbReference type="PANTHER" id="PTHR12128:SF66">
    <property type="entry name" value="4-HYDROXY-2-OXOGLUTARATE ALDOLASE, MITOCHONDRIAL"/>
    <property type="match status" value="1"/>
</dbReference>
<keyword evidence="7" id="KW-1185">Reference proteome</keyword>
<evidence type="ECO:0000256" key="3">
    <source>
        <dbReference type="PIRNR" id="PIRNR001365"/>
    </source>
</evidence>
<accession>A0A934QWV1</accession>
<proteinExistence type="inferred from homology"/>
<organism evidence="6 7">
    <name type="scientific">Prauserella cavernicola</name>
    <dbReference type="NCBI Taxonomy" id="2800127"/>
    <lineage>
        <taxon>Bacteria</taxon>
        <taxon>Bacillati</taxon>
        <taxon>Actinomycetota</taxon>
        <taxon>Actinomycetes</taxon>
        <taxon>Pseudonocardiales</taxon>
        <taxon>Pseudonocardiaceae</taxon>
        <taxon>Prauserella</taxon>
    </lineage>
</organism>
<dbReference type="SMART" id="SM01130">
    <property type="entry name" value="DHDPS"/>
    <property type="match status" value="1"/>
</dbReference>
<protein>
    <submittedName>
        <fullName evidence="6">Dihydrodipicolinate synthase family protein</fullName>
    </submittedName>
</protein>
<dbReference type="Pfam" id="PF00701">
    <property type="entry name" value="DHDPS"/>
    <property type="match status" value="1"/>
</dbReference>
<dbReference type="PIRSF" id="PIRSF001365">
    <property type="entry name" value="DHDPS"/>
    <property type="match status" value="1"/>
</dbReference>
<evidence type="ECO:0000313" key="6">
    <source>
        <dbReference type="EMBL" id="MBK1787906.1"/>
    </source>
</evidence>
<feature type="active site" description="Proton donor/acceptor" evidence="4">
    <location>
        <position position="132"/>
    </location>
</feature>
<dbReference type="RefSeq" id="WP_200323093.1">
    <property type="nucleotide sequence ID" value="NZ_JAENJH010000008.1"/>
</dbReference>
<evidence type="ECO:0000256" key="4">
    <source>
        <dbReference type="PIRSR" id="PIRSR001365-1"/>
    </source>
</evidence>
<sequence>MSFTGLSAFPLTPQHGGEIDELAVTALVRRLVAAGVDSITVLGSTGSYAYLDRAERRRVIELALRHADGVPVLAGVGALATRDVLHLTEDAQRAGVSGVLLAPVSYQPLTHDDVAGLYGDVTANLSVPLVVYDNPGTTHFAFTDELYARVAALPHVASIKIPGVPADPAEAAARIRSLRSILPGHVTIGVSGDPVAATGLVAGCDAWYSVLGGTLPEPALRITRAAQAGDTSGAVEASGHLRPLWDLFARHGSFRVIAGVAEELGLATRPCLPRPLLGLPDADRAEVRRVIERLELR</sequence>
<gene>
    <name evidence="6" type="ORF">JHE00_26550</name>
</gene>
<dbReference type="CDD" id="cd00408">
    <property type="entry name" value="DHDPS-like"/>
    <property type="match status" value="1"/>
</dbReference>
<keyword evidence="2 3" id="KW-0456">Lyase</keyword>
<dbReference type="PRINTS" id="PR00146">
    <property type="entry name" value="DHPICSNTHASE"/>
</dbReference>
<evidence type="ECO:0000256" key="5">
    <source>
        <dbReference type="PIRSR" id="PIRSR001365-2"/>
    </source>
</evidence>
<dbReference type="InterPro" id="IPR002220">
    <property type="entry name" value="DapA-like"/>
</dbReference>
<evidence type="ECO:0000256" key="1">
    <source>
        <dbReference type="ARBA" id="ARBA00007592"/>
    </source>
</evidence>
<dbReference type="SUPFAM" id="SSF51569">
    <property type="entry name" value="Aldolase"/>
    <property type="match status" value="1"/>
</dbReference>
<evidence type="ECO:0000313" key="7">
    <source>
        <dbReference type="Proteomes" id="UP000635245"/>
    </source>
</evidence>
<name>A0A934QWV1_9PSEU</name>
<dbReference type="GO" id="GO:0008840">
    <property type="term" value="F:4-hydroxy-tetrahydrodipicolinate synthase activity"/>
    <property type="evidence" value="ECO:0007669"/>
    <property type="project" value="TreeGrafter"/>
</dbReference>
<dbReference type="PANTHER" id="PTHR12128">
    <property type="entry name" value="DIHYDRODIPICOLINATE SYNTHASE"/>
    <property type="match status" value="1"/>
</dbReference>
<dbReference type="EMBL" id="JAENJH010000008">
    <property type="protein sequence ID" value="MBK1787906.1"/>
    <property type="molecule type" value="Genomic_DNA"/>
</dbReference>
<dbReference type="Gene3D" id="3.20.20.70">
    <property type="entry name" value="Aldolase class I"/>
    <property type="match status" value="1"/>
</dbReference>
<comment type="similarity">
    <text evidence="1 3">Belongs to the DapA family.</text>
</comment>
<evidence type="ECO:0000256" key="2">
    <source>
        <dbReference type="ARBA" id="ARBA00023239"/>
    </source>
</evidence>
<feature type="active site" description="Schiff-base intermediate with substrate" evidence="4">
    <location>
        <position position="160"/>
    </location>
</feature>
<feature type="binding site" evidence="5">
    <location>
        <position position="45"/>
    </location>
    <ligand>
        <name>pyruvate</name>
        <dbReference type="ChEBI" id="CHEBI:15361"/>
    </ligand>
</feature>
<reference evidence="6" key="1">
    <citation type="submission" date="2020-12" db="EMBL/GenBank/DDBJ databases">
        <title>Prauserella sp. ASG 168, a novel actinomycete isolated from cave rock.</title>
        <authorList>
            <person name="Suriyachadkun C."/>
        </authorList>
    </citation>
    <scope>NUCLEOTIDE SEQUENCE</scope>
    <source>
        <strain evidence="6">ASG 168</strain>
    </source>
</reference>